<dbReference type="STRING" id="405436.SAMN05444365_108139"/>
<proteinExistence type="predicted"/>
<evidence type="ECO:0000259" key="1">
    <source>
        <dbReference type="Pfam" id="PF04149"/>
    </source>
</evidence>
<sequence>MTDAAPQNPAITHHPKGDFDLSRAVWQRAEGDDSEGAVEIAFVDDLIGMRNSADPDGPVLVFTQAEWDAFVAGAQDGEFDLD</sequence>
<keyword evidence="3" id="KW-1185">Reference proteome</keyword>
<organism evidence="2 3">
    <name type="scientific">Micromonospora pattaloongensis</name>
    <dbReference type="NCBI Taxonomy" id="405436"/>
    <lineage>
        <taxon>Bacteria</taxon>
        <taxon>Bacillati</taxon>
        <taxon>Actinomycetota</taxon>
        <taxon>Actinomycetes</taxon>
        <taxon>Micromonosporales</taxon>
        <taxon>Micromonosporaceae</taxon>
        <taxon>Micromonospora</taxon>
    </lineage>
</organism>
<name>A0A1H3RL53_9ACTN</name>
<feature type="domain" description="DUF397" evidence="1">
    <location>
        <begin position="24"/>
        <end position="74"/>
    </location>
</feature>
<dbReference type="Proteomes" id="UP000242415">
    <property type="component" value="Unassembled WGS sequence"/>
</dbReference>
<reference evidence="3" key="1">
    <citation type="submission" date="2016-10" db="EMBL/GenBank/DDBJ databases">
        <authorList>
            <person name="Varghese N."/>
            <person name="Submissions S."/>
        </authorList>
    </citation>
    <scope>NUCLEOTIDE SEQUENCE [LARGE SCALE GENOMIC DNA]</scope>
    <source>
        <strain evidence="3">DSM 45245</strain>
    </source>
</reference>
<dbReference type="Pfam" id="PF04149">
    <property type="entry name" value="DUF397"/>
    <property type="match status" value="1"/>
</dbReference>
<accession>A0A1H3RL53</accession>
<gene>
    <name evidence="2" type="ORF">SAMN05444365_108139</name>
</gene>
<dbReference type="InterPro" id="IPR007278">
    <property type="entry name" value="DUF397"/>
</dbReference>
<protein>
    <recommendedName>
        <fullName evidence="1">DUF397 domain-containing protein</fullName>
    </recommendedName>
</protein>
<dbReference type="EMBL" id="FNPH01000008">
    <property type="protein sequence ID" value="SDZ26484.1"/>
    <property type="molecule type" value="Genomic_DNA"/>
</dbReference>
<evidence type="ECO:0000313" key="3">
    <source>
        <dbReference type="Proteomes" id="UP000242415"/>
    </source>
</evidence>
<dbReference type="AlphaFoldDB" id="A0A1H3RL53"/>
<evidence type="ECO:0000313" key="2">
    <source>
        <dbReference type="EMBL" id="SDZ26484.1"/>
    </source>
</evidence>